<dbReference type="Proteomes" id="UP000029055">
    <property type="component" value="Unassembled WGS sequence"/>
</dbReference>
<dbReference type="InterPro" id="IPR003730">
    <property type="entry name" value="Cu_polyphenol_OxRdtase"/>
</dbReference>
<dbReference type="InterPro" id="IPR038371">
    <property type="entry name" value="Cu_polyphenol_OxRdtase_sf"/>
</dbReference>
<protein>
    <submittedName>
        <fullName evidence="12">Copper oxidase</fullName>
    </submittedName>
</protein>
<evidence type="ECO:0000256" key="10">
    <source>
        <dbReference type="ARBA" id="ARBA00048968"/>
    </source>
</evidence>
<dbReference type="GO" id="GO:0005507">
    <property type="term" value="F:copper ion binding"/>
    <property type="evidence" value="ECO:0007669"/>
    <property type="project" value="TreeGrafter"/>
</dbReference>
<sequence length="387" mass="40693">MIGAMTDFSSAMHNASQFDDAILDSSAMSPTDSAGNPIPVTIPIDLAPGIKVVYTTRLGGVSQGDWGNCNYGGKGGESPKRVAANRIALAKELNADLSLVDQIHSGIAVDMDELADGRNAPFGIDLSGTVKSRDGRLELSSLPGNGSAAQHSAQTGVVGLSGATDQFNDTAQSNDSAQADTVIEADAQVTSRTGLALGMFAADCMPVLLADPEHGIIGAAHCGRGGLMRGVIGACVELMVRKGAQPQHIVATLGPCICADCYEVGGEIADDFDAHFPGSYSLTRFSGPGVDLVAATMQELAAAGIPRDNVIDSRPRVAAATQYLSEDEELIGLCLRDDEDSPRLSERIGKLRHPMCTFENPLWYSHRRSSRANKAHEGRMLALIMRN</sequence>
<evidence type="ECO:0000256" key="6">
    <source>
        <dbReference type="ARBA" id="ARBA00022801"/>
    </source>
</evidence>
<dbReference type="InterPro" id="IPR011324">
    <property type="entry name" value="Cytotoxic_necrot_fac-like_cat"/>
</dbReference>
<dbReference type="SUPFAM" id="SSF64438">
    <property type="entry name" value="CNF1/YfiH-like putative cysteine hydrolases"/>
    <property type="match status" value="2"/>
</dbReference>
<evidence type="ECO:0000313" key="12">
    <source>
        <dbReference type="EMBL" id="KFJ05208.1"/>
    </source>
</evidence>
<comment type="caution">
    <text evidence="12">The sequence shown here is derived from an EMBL/GenBank/DDBJ whole genome shotgun (WGS) entry which is preliminary data.</text>
</comment>
<keyword evidence="5" id="KW-0479">Metal-binding</keyword>
<evidence type="ECO:0000256" key="7">
    <source>
        <dbReference type="ARBA" id="ARBA00022833"/>
    </source>
</evidence>
<name>A0A087EBQ7_9BIFI</name>
<dbReference type="GO" id="GO:0016787">
    <property type="term" value="F:hydrolase activity"/>
    <property type="evidence" value="ECO:0007669"/>
    <property type="project" value="UniProtKB-KW"/>
</dbReference>
<proteinExistence type="inferred from homology"/>
<dbReference type="PANTHER" id="PTHR30616">
    <property type="entry name" value="UNCHARACTERIZED PROTEIN YFIH"/>
    <property type="match status" value="1"/>
</dbReference>
<keyword evidence="13" id="KW-1185">Reference proteome</keyword>
<dbReference type="GO" id="GO:0017061">
    <property type="term" value="F:S-methyl-5-thioadenosine phosphorylase activity"/>
    <property type="evidence" value="ECO:0007669"/>
    <property type="project" value="UniProtKB-EC"/>
</dbReference>
<accession>A0A087EBQ7</accession>
<comment type="function">
    <text evidence="2">Purine nucleoside enzyme that catalyzes the phosphorolysis of adenosine and inosine nucleosides, yielding D-ribose 1-phosphate and the respective free bases, adenine and hypoxanthine. Also catalyzes the phosphorolysis of S-methyl-5'-thioadenosine into adenine and S-methyl-5-thio-alpha-D-ribose 1-phosphate. Also has adenosine deaminase activity.</text>
</comment>
<organism evidence="12 13">
    <name type="scientific">Bifidobacterium subtile</name>
    <dbReference type="NCBI Taxonomy" id="77635"/>
    <lineage>
        <taxon>Bacteria</taxon>
        <taxon>Bacillati</taxon>
        <taxon>Actinomycetota</taxon>
        <taxon>Actinomycetes</taxon>
        <taxon>Bifidobacteriales</taxon>
        <taxon>Bifidobacteriaceae</taxon>
        <taxon>Bifidobacterium</taxon>
    </lineage>
</organism>
<evidence type="ECO:0000256" key="2">
    <source>
        <dbReference type="ARBA" id="ARBA00003215"/>
    </source>
</evidence>
<evidence type="ECO:0000256" key="1">
    <source>
        <dbReference type="ARBA" id="ARBA00000553"/>
    </source>
</evidence>
<dbReference type="AlphaFoldDB" id="A0A087EBQ7"/>
<comment type="catalytic activity">
    <reaction evidence="11">
        <text>S-methyl-5'-thioadenosine + phosphate = 5-(methylsulfanyl)-alpha-D-ribose 1-phosphate + adenine</text>
        <dbReference type="Rhea" id="RHEA:11852"/>
        <dbReference type="ChEBI" id="CHEBI:16708"/>
        <dbReference type="ChEBI" id="CHEBI:17509"/>
        <dbReference type="ChEBI" id="CHEBI:43474"/>
        <dbReference type="ChEBI" id="CHEBI:58533"/>
        <dbReference type="EC" id="2.4.2.28"/>
    </reaction>
    <physiologicalReaction direction="left-to-right" evidence="11">
        <dbReference type="Rhea" id="RHEA:11853"/>
    </physiologicalReaction>
</comment>
<comment type="catalytic activity">
    <reaction evidence="9">
        <text>adenosine + H2O + H(+) = inosine + NH4(+)</text>
        <dbReference type="Rhea" id="RHEA:24408"/>
        <dbReference type="ChEBI" id="CHEBI:15377"/>
        <dbReference type="ChEBI" id="CHEBI:15378"/>
        <dbReference type="ChEBI" id="CHEBI:16335"/>
        <dbReference type="ChEBI" id="CHEBI:17596"/>
        <dbReference type="ChEBI" id="CHEBI:28938"/>
        <dbReference type="EC" id="3.5.4.4"/>
    </reaction>
    <physiologicalReaction direction="left-to-right" evidence="9">
        <dbReference type="Rhea" id="RHEA:24409"/>
    </physiologicalReaction>
</comment>
<comment type="similarity">
    <text evidence="3">Belongs to the purine nucleoside phosphorylase YfiH/LACC1 family.</text>
</comment>
<keyword evidence="7" id="KW-0862">Zinc</keyword>
<keyword evidence="8" id="KW-0186">Copper</keyword>
<reference evidence="12 13" key="1">
    <citation type="submission" date="2014-03" db="EMBL/GenBank/DDBJ databases">
        <title>Genomics of Bifidobacteria.</title>
        <authorList>
            <person name="Ventura M."/>
            <person name="Milani C."/>
            <person name="Lugli G.A."/>
        </authorList>
    </citation>
    <scope>NUCLEOTIDE SEQUENCE [LARGE SCALE GENOMIC DNA]</scope>
    <source>
        <strain evidence="12 13">LMG 11597</strain>
    </source>
</reference>
<evidence type="ECO:0000256" key="11">
    <source>
        <dbReference type="ARBA" id="ARBA00049893"/>
    </source>
</evidence>
<evidence type="ECO:0000256" key="4">
    <source>
        <dbReference type="ARBA" id="ARBA00022679"/>
    </source>
</evidence>
<dbReference type="CDD" id="cd16833">
    <property type="entry name" value="YfiH"/>
    <property type="match status" value="1"/>
</dbReference>
<gene>
    <name evidence="12" type="ORF">BISU_1326</name>
</gene>
<evidence type="ECO:0000256" key="3">
    <source>
        <dbReference type="ARBA" id="ARBA00007353"/>
    </source>
</evidence>
<dbReference type="Pfam" id="PF02578">
    <property type="entry name" value="Cu-oxidase_4"/>
    <property type="match status" value="2"/>
</dbReference>
<evidence type="ECO:0000256" key="8">
    <source>
        <dbReference type="ARBA" id="ARBA00023008"/>
    </source>
</evidence>
<keyword evidence="4" id="KW-0808">Transferase</keyword>
<keyword evidence="6" id="KW-0378">Hydrolase</keyword>
<comment type="catalytic activity">
    <reaction evidence="1">
        <text>inosine + phosphate = alpha-D-ribose 1-phosphate + hypoxanthine</text>
        <dbReference type="Rhea" id="RHEA:27646"/>
        <dbReference type="ChEBI" id="CHEBI:17368"/>
        <dbReference type="ChEBI" id="CHEBI:17596"/>
        <dbReference type="ChEBI" id="CHEBI:43474"/>
        <dbReference type="ChEBI" id="CHEBI:57720"/>
        <dbReference type="EC" id="2.4.2.1"/>
    </reaction>
    <physiologicalReaction direction="left-to-right" evidence="1">
        <dbReference type="Rhea" id="RHEA:27647"/>
    </physiologicalReaction>
</comment>
<evidence type="ECO:0000256" key="9">
    <source>
        <dbReference type="ARBA" id="ARBA00047989"/>
    </source>
</evidence>
<dbReference type="eggNOG" id="COG1496">
    <property type="taxonomic scope" value="Bacteria"/>
</dbReference>
<dbReference type="EMBL" id="JGZR01000001">
    <property type="protein sequence ID" value="KFJ05208.1"/>
    <property type="molecule type" value="Genomic_DNA"/>
</dbReference>
<dbReference type="PANTHER" id="PTHR30616:SF2">
    <property type="entry name" value="PURINE NUCLEOSIDE PHOSPHORYLASE LACC1"/>
    <property type="match status" value="1"/>
</dbReference>
<comment type="catalytic activity">
    <reaction evidence="10">
        <text>adenosine + phosphate = alpha-D-ribose 1-phosphate + adenine</text>
        <dbReference type="Rhea" id="RHEA:27642"/>
        <dbReference type="ChEBI" id="CHEBI:16335"/>
        <dbReference type="ChEBI" id="CHEBI:16708"/>
        <dbReference type="ChEBI" id="CHEBI:43474"/>
        <dbReference type="ChEBI" id="CHEBI:57720"/>
        <dbReference type="EC" id="2.4.2.1"/>
    </reaction>
    <physiologicalReaction direction="left-to-right" evidence="10">
        <dbReference type="Rhea" id="RHEA:27643"/>
    </physiologicalReaction>
</comment>
<evidence type="ECO:0000313" key="13">
    <source>
        <dbReference type="Proteomes" id="UP000029055"/>
    </source>
</evidence>
<dbReference type="Gene3D" id="3.60.140.10">
    <property type="entry name" value="CNF1/YfiH-like putative cysteine hydrolases"/>
    <property type="match status" value="1"/>
</dbReference>
<evidence type="ECO:0000256" key="5">
    <source>
        <dbReference type="ARBA" id="ARBA00022723"/>
    </source>
</evidence>
<dbReference type="STRING" id="77635.BISU_1326"/>